<evidence type="ECO:0000256" key="1">
    <source>
        <dbReference type="ARBA" id="ARBA00023015"/>
    </source>
</evidence>
<reference evidence="5 6" key="1">
    <citation type="submission" date="2019-11" db="EMBL/GenBank/DDBJ databases">
        <authorList>
            <person name="Li X.-J."/>
            <person name="Feng X.-M."/>
        </authorList>
    </citation>
    <scope>NUCLEOTIDE SEQUENCE [LARGE SCALE GENOMIC DNA]</scope>
    <source>
        <strain evidence="5 6">XMNu-373</strain>
    </source>
</reference>
<sequence length="542" mass="59091">MSQVTGSGRSSTPAKHAFWTEIYDRLGGIDPEILGADDLEALSDAAFWLGRPRESIAARQVGYRKHREAHDSRRATITAWRLFYSYFDLDETSAASGWLQRAHRHALEVPDLIEGRYVALADADWALYNGNLDDALTSARRAGDAGRQFNEGDLEALGLATQGRILTVRGDVAAGLACLDEAMAVTLGNELTPFAMGWICCLLLYTCQELGELRRASEWTDLAVRWCEAKGQDSWYPGLCRLHRSEVQSLHGEWSAAEQEVLRAAEELAPFGDYLVAEGQYLAGEIRRRRGDYASAEDAFRRAHELGRAPQPGLALLRLAKGEARDAAAALRLALASGSLTPVRRARVLSARVDAELALGNHDAATGSADELQELATANRAPYLRALAEMAQGAVFLSKHDIANALPVLRGACDRFRELSCPYETAEVRLMLGVAARESADDETARLEFETAKATFERLGAAPGVARAVSLLGHGSGKPHGLTSREVEVLQLVAHGKSNREISTELVISEHTVARHVSNIFRKLDVTSRSAAASFAYEHHLA</sequence>
<dbReference type="PANTHER" id="PTHR44688:SF16">
    <property type="entry name" value="DNA-BINDING TRANSCRIPTIONAL ACTIVATOR DEVR_DOSR"/>
    <property type="match status" value="1"/>
</dbReference>
<keyword evidence="2" id="KW-0238">DNA-binding</keyword>
<dbReference type="Pfam" id="PF00196">
    <property type="entry name" value="GerE"/>
    <property type="match status" value="1"/>
</dbReference>
<dbReference type="InterPro" id="IPR036388">
    <property type="entry name" value="WH-like_DNA-bd_sf"/>
</dbReference>
<feature type="domain" description="HTH luxR-type" evidence="4">
    <location>
        <begin position="475"/>
        <end position="540"/>
    </location>
</feature>
<dbReference type="PROSITE" id="PS00622">
    <property type="entry name" value="HTH_LUXR_1"/>
    <property type="match status" value="1"/>
</dbReference>
<evidence type="ECO:0000313" key="6">
    <source>
        <dbReference type="Proteomes" id="UP000460435"/>
    </source>
</evidence>
<dbReference type="PANTHER" id="PTHR44688">
    <property type="entry name" value="DNA-BINDING TRANSCRIPTIONAL ACTIVATOR DEVR_DOSR"/>
    <property type="match status" value="1"/>
</dbReference>
<dbReference type="Gene3D" id="1.10.10.10">
    <property type="entry name" value="Winged helix-like DNA-binding domain superfamily/Winged helix DNA-binding domain"/>
    <property type="match status" value="1"/>
</dbReference>
<name>A0A7K3M1Z8_9ACTN</name>
<dbReference type="PRINTS" id="PR00038">
    <property type="entry name" value="HTHLUXR"/>
</dbReference>
<evidence type="ECO:0000256" key="2">
    <source>
        <dbReference type="ARBA" id="ARBA00023125"/>
    </source>
</evidence>
<dbReference type="SUPFAM" id="SSF48452">
    <property type="entry name" value="TPR-like"/>
    <property type="match status" value="2"/>
</dbReference>
<dbReference type="GO" id="GO:0003677">
    <property type="term" value="F:DNA binding"/>
    <property type="evidence" value="ECO:0007669"/>
    <property type="project" value="UniProtKB-KW"/>
</dbReference>
<protein>
    <submittedName>
        <fullName evidence="5">LuxR family transcriptional regulator</fullName>
    </submittedName>
</protein>
<dbReference type="SMART" id="SM00421">
    <property type="entry name" value="HTH_LUXR"/>
    <property type="match status" value="1"/>
</dbReference>
<dbReference type="InterPro" id="IPR000792">
    <property type="entry name" value="Tscrpt_reg_LuxR_C"/>
</dbReference>
<organism evidence="5 6">
    <name type="scientific">Phytoactinopolyspora mesophila</name>
    <dbReference type="NCBI Taxonomy" id="2650750"/>
    <lineage>
        <taxon>Bacteria</taxon>
        <taxon>Bacillati</taxon>
        <taxon>Actinomycetota</taxon>
        <taxon>Actinomycetes</taxon>
        <taxon>Jiangellales</taxon>
        <taxon>Jiangellaceae</taxon>
        <taxon>Phytoactinopolyspora</taxon>
    </lineage>
</organism>
<dbReference type="PROSITE" id="PS50043">
    <property type="entry name" value="HTH_LUXR_2"/>
    <property type="match status" value="1"/>
</dbReference>
<keyword evidence="1" id="KW-0805">Transcription regulation</keyword>
<dbReference type="InterPro" id="IPR016032">
    <property type="entry name" value="Sig_transdc_resp-reg_C-effctor"/>
</dbReference>
<dbReference type="InterPro" id="IPR011990">
    <property type="entry name" value="TPR-like_helical_dom_sf"/>
</dbReference>
<proteinExistence type="predicted"/>
<evidence type="ECO:0000259" key="4">
    <source>
        <dbReference type="PROSITE" id="PS50043"/>
    </source>
</evidence>
<keyword evidence="6" id="KW-1185">Reference proteome</keyword>
<dbReference type="Gene3D" id="1.25.40.10">
    <property type="entry name" value="Tetratricopeptide repeat domain"/>
    <property type="match status" value="1"/>
</dbReference>
<dbReference type="EMBL" id="WLZY01000002">
    <property type="protein sequence ID" value="NDL57321.1"/>
    <property type="molecule type" value="Genomic_DNA"/>
</dbReference>
<dbReference type="Proteomes" id="UP000460435">
    <property type="component" value="Unassembled WGS sequence"/>
</dbReference>
<evidence type="ECO:0000256" key="3">
    <source>
        <dbReference type="ARBA" id="ARBA00023163"/>
    </source>
</evidence>
<evidence type="ECO:0000313" key="5">
    <source>
        <dbReference type="EMBL" id="NDL57321.1"/>
    </source>
</evidence>
<keyword evidence="3" id="KW-0804">Transcription</keyword>
<dbReference type="GO" id="GO:0006355">
    <property type="term" value="P:regulation of DNA-templated transcription"/>
    <property type="evidence" value="ECO:0007669"/>
    <property type="project" value="InterPro"/>
</dbReference>
<gene>
    <name evidence="5" type="ORF">F7O44_09590</name>
</gene>
<accession>A0A7K3M1Z8</accession>
<dbReference type="AlphaFoldDB" id="A0A7K3M1Z8"/>
<dbReference type="SUPFAM" id="SSF46894">
    <property type="entry name" value="C-terminal effector domain of the bipartite response regulators"/>
    <property type="match status" value="1"/>
</dbReference>
<comment type="caution">
    <text evidence="5">The sequence shown here is derived from an EMBL/GenBank/DDBJ whole genome shotgun (WGS) entry which is preliminary data.</text>
</comment>
<dbReference type="CDD" id="cd06170">
    <property type="entry name" value="LuxR_C_like"/>
    <property type="match status" value="1"/>
</dbReference>